<protein>
    <submittedName>
        <fullName evidence="1">Uncharacterized protein</fullName>
    </submittedName>
</protein>
<name>A0ABC8WW97_9POAL</name>
<proteinExistence type="predicted"/>
<reference evidence="1" key="1">
    <citation type="submission" date="2024-10" db="EMBL/GenBank/DDBJ databases">
        <authorList>
            <person name="Ryan C."/>
        </authorList>
    </citation>
    <scope>NUCLEOTIDE SEQUENCE [LARGE SCALE GENOMIC DNA]</scope>
</reference>
<dbReference type="EMBL" id="OZ075123">
    <property type="protein sequence ID" value="CAL4916716.1"/>
    <property type="molecule type" value="Genomic_DNA"/>
</dbReference>
<evidence type="ECO:0000313" key="2">
    <source>
        <dbReference type="Proteomes" id="UP001497457"/>
    </source>
</evidence>
<dbReference type="AlphaFoldDB" id="A0ABC8WW97"/>
<keyword evidence="2" id="KW-1185">Reference proteome</keyword>
<sequence>MLDISINTSSGEMEILEWWLRLRHGRGKFKQKGIDTVVMLIIWCVWKERNGRVFGSRPEKTVGQLIDLIIMEGDLWAKASAKWLAALGWPSSATQG</sequence>
<dbReference type="Proteomes" id="UP001497457">
    <property type="component" value="Chromosome 13rd"/>
</dbReference>
<evidence type="ECO:0000313" key="1">
    <source>
        <dbReference type="EMBL" id="CAL4916716.1"/>
    </source>
</evidence>
<gene>
    <name evidence="1" type="ORF">URODEC1_LOCUS18155</name>
</gene>
<organism evidence="1 2">
    <name type="scientific">Urochloa decumbens</name>
    <dbReference type="NCBI Taxonomy" id="240449"/>
    <lineage>
        <taxon>Eukaryota</taxon>
        <taxon>Viridiplantae</taxon>
        <taxon>Streptophyta</taxon>
        <taxon>Embryophyta</taxon>
        <taxon>Tracheophyta</taxon>
        <taxon>Spermatophyta</taxon>
        <taxon>Magnoliopsida</taxon>
        <taxon>Liliopsida</taxon>
        <taxon>Poales</taxon>
        <taxon>Poaceae</taxon>
        <taxon>PACMAD clade</taxon>
        <taxon>Panicoideae</taxon>
        <taxon>Panicodae</taxon>
        <taxon>Paniceae</taxon>
        <taxon>Melinidinae</taxon>
        <taxon>Urochloa</taxon>
    </lineage>
</organism>
<accession>A0ABC8WW97</accession>